<dbReference type="GO" id="GO:0046872">
    <property type="term" value="F:metal ion binding"/>
    <property type="evidence" value="ECO:0007669"/>
    <property type="project" value="UniProtKB-KW"/>
</dbReference>
<keyword evidence="1 4" id="KW-0378">Hydrolase</keyword>
<dbReference type="AlphaFoldDB" id="A0A3B0JIG9"/>
<keyword evidence="2" id="KW-0862">Zinc</keyword>
<keyword evidence="3" id="KW-0472">Membrane</keyword>
<keyword evidence="1" id="KW-0645">Protease</keyword>
<evidence type="ECO:0000256" key="1">
    <source>
        <dbReference type="PIRNR" id="PIRNR006615"/>
    </source>
</evidence>
<evidence type="ECO:0000256" key="2">
    <source>
        <dbReference type="PIRSR" id="PIRSR006615-1"/>
    </source>
</evidence>
<accession>A0A3B0JIG9</accession>
<sequence>MIKMESYKFLEEVLDKVRNIENILELVSKSQLNVEDKVEQMCLLGEIKHEIISHNAIKESLANALSNKKSANTQQLKLIEKIHKSNSAIPVDLVKSLLKAKIECQNLRKLANSEISNLEKLKERFADLIKLAREVASIKSQQLKCSKYDSLLADYDSNITEKNIKEIFPKLGKFFSENVEKVIQKQKKGKVTNIQKVTVQRQIELSSLFLQQMSVTPNEISISYYDPIDYDESDLCYGLFLLLRHTGYAIHQKCLAQNSIKSSITKHIMYETQGLFMERIIGTSREFIEFIQPHIKEKLSTKGKINSSVENLYLIFNKVNLSSFLKNADEFSLLAHIMLRTKLEQDLINGTLEVKDLHDKWLEGMKHYKISVKAKNELDTYFQDEYWINGVIGYFPIKVIALIAAVQFFSFIKKNHYEFLDSIVKGDFSLLIDWFSKNVYSTKYGFLEQLKKVTGRDLDIECYTSYLSEKYNLSQ</sequence>
<keyword evidence="1" id="KW-0482">Metalloprotease</keyword>
<dbReference type="EMBL" id="OUNE01000105">
    <property type="protein sequence ID" value="SPP33091.1"/>
    <property type="molecule type" value="Genomic_DNA"/>
</dbReference>
<organism evidence="4">
    <name type="scientific">Wolbachia endosymbiont of Aleurodicus dispersus</name>
    <dbReference type="NCBI Taxonomy" id="1288877"/>
    <lineage>
        <taxon>Bacteria</taxon>
        <taxon>Pseudomonadati</taxon>
        <taxon>Pseudomonadota</taxon>
        <taxon>Alphaproteobacteria</taxon>
        <taxon>Rickettsiales</taxon>
        <taxon>Anaplasmataceae</taxon>
        <taxon>Wolbachieae</taxon>
        <taxon>Wolbachia</taxon>
    </lineage>
</organism>
<keyword evidence="1 2" id="KW-0479">Metal-binding</keyword>
<reference evidence="4" key="1">
    <citation type="submission" date="2018-04" db="EMBL/GenBank/DDBJ databases">
        <authorList>
            <person name="Go L.Y."/>
            <person name="Mitchell J.A."/>
        </authorList>
    </citation>
    <scope>NUCLEOTIDE SEQUENCE</scope>
    <source>
        <strain evidence="4">WBAD</strain>
    </source>
</reference>
<dbReference type="GO" id="GO:0004181">
    <property type="term" value="F:metallocarboxypeptidase activity"/>
    <property type="evidence" value="ECO:0007669"/>
    <property type="project" value="UniProtKB-UniRule"/>
</dbReference>
<proteinExistence type="inferred from homology"/>
<dbReference type="EC" id="3.4.17.19" evidence="1"/>
<feature type="binding site" evidence="2">
    <location>
        <position position="271"/>
    </location>
    <ligand>
        <name>Zn(2+)</name>
        <dbReference type="ChEBI" id="CHEBI:29105"/>
        <note>catalytic</note>
    </ligand>
</feature>
<protein>
    <recommendedName>
        <fullName evidence="1">Metal-dependent carboxypeptidase</fullName>
        <ecNumber evidence="1">3.4.17.19</ecNumber>
    </recommendedName>
</protein>
<keyword evidence="3" id="KW-1133">Transmembrane helix</keyword>
<dbReference type="Gene3D" id="1.10.1370.30">
    <property type="match status" value="2"/>
</dbReference>
<dbReference type="PIRSF" id="PIRSF006615">
    <property type="entry name" value="Zn_crbxpep_Taq"/>
    <property type="match status" value="1"/>
</dbReference>
<keyword evidence="1 4" id="KW-0121">Carboxypeptidase</keyword>
<dbReference type="Pfam" id="PF02074">
    <property type="entry name" value="Peptidase_M32"/>
    <property type="match status" value="1"/>
</dbReference>
<dbReference type="PANTHER" id="PTHR34217">
    <property type="entry name" value="METAL-DEPENDENT CARBOXYPEPTIDASE"/>
    <property type="match status" value="1"/>
</dbReference>
<dbReference type="GO" id="GO:0006508">
    <property type="term" value="P:proteolysis"/>
    <property type="evidence" value="ECO:0007669"/>
    <property type="project" value="UniProtKB-UniRule"/>
</dbReference>
<dbReference type="PROSITE" id="PS52034">
    <property type="entry name" value="PEPTIDASE_M32"/>
    <property type="match status" value="1"/>
</dbReference>
<dbReference type="PANTHER" id="PTHR34217:SF1">
    <property type="entry name" value="CARBOXYPEPTIDASE 1"/>
    <property type="match status" value="1"/>
</dbReference>
<dbReference type="InterPro" id="IPR001333">
    <property type="entry name" value="Peptidase_M32_Taq"/>
</dbReference>
<gene>
    <name evidence="4" type="ORF">WBAD_0591</name>
</gene>
<feature type="transmembrane region" description="Helical" evidence="3">
    <location>
        <begin position="386"/>
        <end position="412"/>
    </location>
</feature>
<comment type="catalytic activity">
    <reaction evidence="1">
        <text>Release of a C-terminal amino acid with broad specificity, except for -Pro.</text>
        <dbReference type="EC" id="3.4.17.19"/>
    </reaction>
</comment>
<evidence type="ECO:0000256" key="3">
    <source>
        <dbReference type="SAM" id="Phobius"/>
    </source>
</evidence>
<name>A0A3B0JIG9_9RICK</name>
<keyword evidence="3" id="KW-0812">Transmembrane</keyword>
<comment type="cofactor">
    <cofactor evidence="2">
        <name>Zn(2+)</name>
        <dbReference type="ChEBI" id="CHEBI:29105"/>
    </cofactor>
    <text evidence="2">Binds 1 zinc ion per subunit.</text>
</comment>
<dbReference type="PRINTS" id="PR00998">
    <property type="entry name" value="CRBOXYPTASET"/>
</dbReference>
<evidence type="ECO:0000313" key="4">
    <source>
        <dbReference type="EMBL" id="SPP33091.1"/>
    </source>
</evidence>
<comment type="similarity">
    <text evidence="1">Belongs to the peptidase M32 family.</text>
</comment>
<comment type="function">
    <text evidence="1">Broad specificity carboxypetidase that releases amino acids sequentially from the C-terminus, including neutral, aromatic, polar and basic residues.</text>
</comment>
<dbReference type="SUPFAM" id="SSF55486">
    <property type="entry name" value="Metalloproteases ('zincins'), catalytic domain"/>
    <property type="match status" value="1"/>
</dbReference>